<evidence type="ECO:0000256" key="7">
    <source>
        <dbReference type="ARBA" id="ARBA00023154"/>
    </source>
</evidence>
<dbReference type="NCBIfam" id="TIGR00036">
    <property type="entry name" value="dapB"/>
    <property type="match status" value="1"/>
</dbReference>
<keyword evidence="5" id="KW-0560">Oxidoreductase</keyword>
<dbReference type="Gene3D" id="3.40.50.720">
    <property type="entry name" value="NAD(P)-binding Rossmann-like Domain"/>
    <property type="match status" value="1"/>
</dbReference>
<evidence type="ECO:0000256" key="3">
    <source>
        <dbReference type="ARBA" id="ARBA00022857"/>
    </source>
</evidence>
<dbReference type="PANTHER" id="PTHR20836">
    <property type="entry name" value="DIHYDRODIPICOLINATE REDUCTASE"/>
    <property type="match status" value="1"/>
</dbReference>
<evidence type="ECO:0000313" key="15">
    <source>
        <dbReference type="EMBL" id="KEO72619.1"/>
    </source>
</evidence>
<evidence type="ECO:0000256" key="11">
    <source>
        <dbReference type="ARBA" id="ARBA00049396"/>
    </source>
</evidence>
<dbReference type="PANTHER" id="PTHR20836:SF0">
    <property type="entry name" value="4-HYDROXY-TETRAHYDRODIPICOLINATE REDUCTASE 1, CHLOROPLASTIC-RELATED"/>
    <property type="match status" value="1"/>
</dbReference>
<keyword evidence="3" id="KW-0521">NADP</keyword>
<comment type="pathway">
    <text evidence="8">Amino-acid biosynthesis; L-lysine biosynthesis via DAP pathway; (S)-tetrahydrodipicolinate from L-aspartate: step 4/4.</text>
</comment>
<evidence type="ECO:0000256" key="2">
    <source>
        <dbReference type="ARBA" id="ARBA00022605"/>
    </source>
</evidence>
<evidence type="ECO:0000256" key="8">
    <source>
        <dbReference type="ARBA" id="ARBA00037922"/>
    </source>
</evidence>
<dbReference type="InterPro" id="IPR023940">
    <property type="entry name" value="DHDPR_bac"/>
</dbReference>
<dbReference type="PIRSF" id="PIRSF000161">
    <property type="entry name" value="DHPR"/>
    <property type="match status" value="1"/>
</dbReference>
<gene>
    <name evidence="15" type="ORF">EL17_17935</name>
</gene>
<comment type="catalytic activity">
    <reaction evidence="11">
        <text>(S)-2,3,4,5-tetrahydrodipicolinate + NAD(+) + H2O = (2S,4S)-4-hydroxy-2,3,4,5-tetrahydrodipicolinate + NADH + H(+)</text>
        <dbReference type="Rhea" id="RHEA:35323"/>
        <dbReference type="ChEBI" id="CHEBI:15377"/>
        <dbReference type="ChEBI" id="CHEBI:15378"/>
        <dbReference type="ChEBI" id="CHEBI:16845"/>
        <dbReference type="ChEBI" id="CHEBI:57540"/>
        <dbReference type="ChEBI" id="CHEBI:57945"/>
        <dbReference type="ChEBI" id="CHEBI:67139"/>
        <dbReference type="EC" id="1.17.1.8"/>
    </reaction>
</comment>
<evidence type="ECO:0000256" key="4">
    <source>
        <dbReference type="ARBA" id="ARBA00022915"/>
    </source>
</evidence>
<dbReference type="SUPFAM" id="SSF55347">
    <property type="entry name" value="Glyceraldehyde-3-phosphate dehydrogenase-like, C-terminal domain"/>
    <property type="match status" value="1"/>
</dbReference>
<dbReference type="GO" id="GO:0008839">
    <property type="term" value="F:4-hydroxy-tetrahydrodipicolinate reductase"/>
    <property type="evidence" value="ECO:0007669"/>
    <property type="project" value="UniProtKB-UniRule"/>
</dbReference>
<dbReference type="RefSeq" id="WP_035077295.1">
    <property type="nucleotide sequence ID" value="NZ_JMIH01000024.1"/>
</dbReference>
<keyword evidence="6" id="KW-0520">NAD</keyword>
<dbReference type="STRING" id="1048983.EL17_17935"/>
<reference evidence="15 16" key="1">
    <citation type="submission" date="2014-04" db="EMBL/GenBank/DDBJ databases">
        <title>Characterization and application of a salt tolerant electro-active bacterium.</title>
        <authorList>
            <person name="Yang L."/>
            <person name="Wei S."/>
            <person name="Tay Q.X.M."/>
        </authorList>
    </citation>
    <scope>NUCLEOTIDE SEQUENCE [LARGE SCALE GENOMIC DNA]</scope>
    <source>
        <strain evidence="15 16">LY1</strain>
    </source>
</reference>
<evidence type="ECO:0000256" key="5">
    <source>
        <dbReference type="ARBA" id="ARBA00023002"/>
    </source>
</evidence>
<dbReference type="GO" id="GO:0005829">
    <property type="term" value="C:cytosol"/>
    <property type="evidence" value="ECO:0007669"/>
    <property type="project" value="TreeGrafter"/>
</dbReference>
<dbReference type="GO" id="GO:0019877">
    <property type="term" value="P:diaminopimelate biosynthetic process"/>
    <property type="evidence" value="ECO:0007669"/>
    <property type="project" value="UniProtKB-KW"/>
</dbReference>
<dbReference type="InterPro" id="IPR000846">
    <property type="entry name" value="DapB_N"/>
</dbReference>
<dbReference type="OrthoDB" id="9790352at2"/>
<feature type="domain" description="Dihydrodipicolinate reductase C-terminal" evidence="14">
    <location>
        <begin position="106"/>
        <end position="238"/>
    </location>
</feature>
<evidence type="ECO:0000313" key="16">
    <source>
        <dbReference type="Proteomes" id="UP000027821"/>
    </source>
</evidence>
<dbReference type="InterPro" id="IPR036291">
    <property type="entry name" value="NAD(P)-bd_dom_sf"/>
</dbReference>
<evidence type="ECO:0000256" key="1">
    <source>
        <dbReference type="ARBA" id="ARBA00006642"/>
    </source>
</evidence>
<evidence type="ECO:0000256" key="12">
    <source>
        <dbReference type="NCBIfam" id="TIGR00036"/>
    </source>
</evidence>
<dbReference type="eggNOG" id="COG0289">
    <property type="taxonomic scope" value="Bacteria"/>
</dbReference>
<keyword evidence="7" id="KW-0457">Lysine biosynthesis</keyword>
<dbReference type="Pfam" id="PF01113">
    <property type="entry name" value="DapB_N"/>
    <property type="match status" value="1"/>
</dbReference>
<sequence length="240" mass="26673">MNILILGYGKMGKIISAIAEERGHTIIGKITEENISDLDALDGTTIDVAIEFSQPEAAISNITWALEQGIPVVSGTTGWLDKKPDIERLALSKGGTFFYASNFSIGVNIFFKINRYLAKLMDEQPSYKVSMEEVHHTEKKDAPSGTAITLAEDIINKVSRAKRWNLDTDPIDNEHNILISSKRINEVPGTHTVTYQSDIDDIEIKHTAHNRKGFALGAVLVAEWIKDRKGLLTMNDFLSF</sequence>
<dbReference type="EC" id="1.17.1.8" evidence="9 12"/>
<evidence type="ECO:0000259" key="14">
    <source>
        <dbReference type="Pfam" id="PF05173"/>
    </source>
</evidence>
<evidence type="ECO:0000256" key="9">
    <source>
        <dbReference type="ARBA" id="ARBA00038983"/>
    </source>
</evidence>
<dbReference type="Gene3D" id="3.30.360.10">
    <property type="entry name" value="Dihydrodipicolinate Reductase, domain 2"/>
    <property type="match status" value="1"/>
</dbReference>
<dbReference type="Proteomes" id="UP000027821">
    <property type="component" value="Unassembled WGS sequence"/>
</dbReference>
<evidence type="ECO:0000256" key="6">
    <source>
        <dbReference type="ARBA" id="ARBA00023027"/>
    </source>
</evidence>
<dbReference type="EMBL" id="JMIH01000024">
    <property type="protein sequence ID" value="KEO72619.1"/>
    <property type="molecule type" value="Genomic_DNA"/>
</dbReference>
<proteinExistence type="inferred from homology"/>
<comment type="similarity">
    <text evidence="1">Belongs to the DapB family.</text>
</comment>
<comment type="caution">
    <text evidence="15">The sequence shown here is derived from an EMBL/GenBank/DDBJ whole genome shotgun (WGS) entry which is preliminary data.</text>
</comment>
<organism evidence="15 16">
    <name type="scientific">Anditalea andensis</name>
    <dbReference type="NCBI Taxonomy" id="1048983"/>
    <lineage>
        <taxon>Bacteria</taxon>
        <taxon>Pseudomonadati</taxon>
        <taxon>Bacteroidota</taxon>
        <taxon>Cytophagia</taxon>
        <taxon>Cytophagales</taxon>
        <taxon>Cytophagaceae</taxon>
        <taxon>Anditalea</taxon>
    </lineage>
</organism>
<dbReference type="GO" id="GO:0009089">
    <property type="term" value="P:lysine biosynthetic process via diaminopimelate"/>
    <property type="evidence" value="ECO:0007669"/>
    <property type="project" value="UniProtKB-UniRule"/>
</dbReference>
<name>A0A074KUR7_9BACT</name>
<keyword evidence="2" id="KW-0028">Amino-acid biosynthesis</keyword>
<dbReference type="CDD" id="cd02274">
    <property type="entry name" value="DHDPR_N"/>
    <property type="match status" value="1"/>
</dbReference>
<evidence type="ECO:0000259" key="13">
    <source>
        <dbReference type="Pfam" id="PF01113"/>
    </source>
</evidence>
<feature type="domain" description="Dihydrodipicolinate reductase N-terminal" evidence="13">
    <location>
        <begin position="1"/>
        <end position="103"/>
    </location>
</feature>
<protein>
    <recommendedName>
        <fullName evidence="9 12">4-hydroxy-tetrahydrodipicolinate reductase</fullName>
        <ecNumber evidence="9 12">1.17.1.8</ecNumber>
    </recommendedName>
</protein>
<dbReference type="AlphaFoldDB" id="A0A074KUR7"/>
<evidence type="ECO:0000256" key="10">
    <source>
        <dbReference type="ARBA" id="ARBA00049080"/>
    </source>
</evidence>
<keyword evidence="4" id="KW-0220">Diaminopimelate biosynthesis</keyword>
<keyword evidence="16" id="KW-1185">Reference proteome</keyword>
<comment type="catalytic activity">
    <reaction evidence="10">
        <text>(S)-2,3,4,5-tetrahydrodipicolinate + NADP(+) + H2O = (2S,4S)-4-hydroxy-2,3,4,5-tetrahydrodipicolinate + NADPH + H(+)</text>
        <dbReference type="Rhea" id="RHEA:35331"/>
        <dbReference type="ChEBI" id="CHEBI:15377"/>
        <dbReference type="ChEBI" id="CHEBI:15378"/>
        <dbReference type="ChEBI" id="CHEBI:16845"/>
        <dbReference type="ChEBI" id="CHEBI:57783"/>
        <dbReference type="ChEBI" id="CHEBI:58349"/>
        <dbReference type="ChEBI" id="CHEBI:67139"/>
        <dbReference type="EC" id="1.17.1.8"/>
    </reaction>
</comment>
<accession>A0A074KUR7</accession>
<dbReference type="Pfam" id="PF05173">
    <property type="entry name" value="DapB_C"/>
    <property type="match status" value="1"/>
</dbReference>
<dbReference type="InterPro" id="IPR022663">
    <property type="entry name" value="DapB_C"/>
</dbReference>
<dbReference type="SUPFAM" id="SSF51735">
    <property type="entry name" value="NAD(P)-binding Rossmann-fold domains"/>
    <property type="match status" value="1"/>
</dbReference>